<dbReference type="InterPro" id="IPR056599">
    <property type="entry name" value="AAA_lid_fung"/>
</dbReference>
<dbReference type="PANTHER" id="PTHR46411:SF3">
    <property type="entry name" value="AAA+ ATPASE DOMAIN-CONTAINING PROTEIN"/>
    <property type="match status" value="1"/>
</dbReference>
<dbReference type="Proteomes" id="UP001301769">
    <property type="component" value="Unassembled WGS sequence"/>
</dbReference>
<sequence>MPLADKVETAFSSIDVKQLSSEFLRDIINDITSRLQSLEYSESLKASRNENVPEDSKSPSVSDLTTKQELRVDALAGSLPVVNYCNWEKFKNCFSKDEVCPAIDALALQHGEDLDEQIEEEQMRRLVLPPDASDDYRDSFERERMRRNHIRNDKGDETLRLERVRIKSRQVLEFLARVTGETFLPEKSYTFLKPFKFLIHHHQKLEDEFRILQEKLQASSETNSEMHLSTSPNSATLTPGQATAGEAKAAHQPAKNQTESTLAQDSSTTDMQEARGDDVFGPCIATGPESDATDVQLLDNESADLEQADTTSSRTPVERDYEHIKCYMDFARAHLIPTYRKFENLDHVGNPKIRYEDLWSLFRPGELVFQREDEPESANNNAESHRSTPQSRKGPRVWRVDYISSEGVDWHVRSLHWPEDLRGRSSSRKDLEPVDIDAYRLDFTGEQYEPVIWNFPFIRWEGEKTITSLPIFPVRFHKDASKILEECRRLGERFQHLLMQGHLPMEHNGWTLSRNPVGDLIRNSWEDDEQRPVYVSSDVIIDHQEALQSNPWWTPGFLTHKVEQDTMTTAPPLTNRYDRFPILVWSDVNRTRSLGQMSEIVIHFDNIEQAQHRALAQTDDFIVDSGARKFEKNTASKKLSPDDLALLPNRLFVYSLRDRMFVNANIDCLKEIKPIADPWQELKIPPHNLKLIRNTVDDHFAKKRLQRELHGMGLESLEQDFIRSKGRGLVFLLHGPPGVGKTATAEAVAYAHRKPLFSLACFDLGVDPGTVEARLSEVFRLANMWDCVLLLDEADIFLSHREKKDDNLQRNAIVSTFLRTMEYYPGILFLTTNRPGALDEALSSRVHISLAFENLNLDQTLDIFEMNIKRCKLIADQRATLPDQPDLIIEEEDILDFAAEEFDRCKPAPFWNGRVIRNSFQIAMSLAYVEKARGASAIEKTTTDARPVKYLRRKHFKDVLTIFQDFKNYREVMFNKSDERLAHERGERASMSSLSAAKNRESNHGRDGMYGTPTHSHRMARSPNPPYRQSYSDRRTGDRRDDYGVRRRYDPDNDGDDRPRNSRVRSDRESDSEYRRQPARDRDRDRDDRPRSRQDDDNTSRKKARDDQAGLEIPADHRSRSSRSLRDETNAARGQRSKTPSPPPRRKGDEEEDSDEHYRRRGHT</sequence>
<feature type="region of interest" description="Disordered" evidence="1">
    <location>
        <begin position="371"/>
        <end position="393"/>
    </location>
</feature>
<dbReference type="Pfam" id="PF23232">
    <property type="entry name" value="AAA_lid_13"/>
    <property type="match status" value="1"/>
</dbReference>
<dbReference type="Gene3D" id="3.40.50.300">
    <property type="entry name" value="P-loop containing nucleotide triphosphate hydrolases"/>
    <property type="match status" value="1"/>
</dbReference>
<name>A0AAN7B359_9PEZI</name>
<feature type="region of interest" description="Disordered" evidence="1">
    <location>
        <begin position="983"/>
        <end position="1164"/>
    </location>
</feature>
<dbReference type="SMART" id="SM00382">
    <property type="entry name" value="AAA"/>
    <property type="match status" value="1"/>
</dbReference>
<proteinExistence type="predicted"/>
<keyword evidence="4" id="KW-1185">Reference proteome</keyword>
<organism evidence="3 4">
    <name type="scientific">Rhypophila decipiens</name>
    <dbReference type="NCBI Taxonomy" id="261697"/>
    <lineage>
        <taxon>Eukaryota</taxon>
        <taxon>Fungi</taxon>
        <taxon>Dikarya</taxon>
        <taxon>Ascomycota</taxon>
        <taxon>Pezizomycotina</taxon>
        <taxon>Sordariomycetes</taxon>
        <taxon>Sordariomycetidae</taxon>
        <taxon>Sordariales</taxon>
        <taxon>Naviculisporaceae</taxon>
        <taxon>Rhypophila</taxon>
    </lineage>
</organism>
<feature type="region of interest" description="Disordered" evidence="1">
    <location>
        <begin position="218"/>
        <end position="291"/>
    </location>
</feature>
<dbReference type="GO" id="GO:0016887">
    <property type="term" value="F:ATP hydrolysis activity"/>
    <property type="evidence" value="ECO:0007669"/>
    <property type="project" value="InterPro"/>
</dbReference>
<evidence type="ECO:0000259" key="2">
    <source>
        <dbReference type="SMART" id="SM00382"/>
    </source>
</evidence>
<dbReference type="GO" id="GO:0005524">
    <property type="term" value="F:ATP binding"/>
    <property type="evidence" value="ECO:0007669"/>
    <property type="project" value="InterPro"/>
</dbReference>
<accession>A0AAN7B359</accession>
<dbReference type="Pfam" id="PF22942">
    <property type="entry name" value="DUF7025"/>
    <property type="match status" value="1"/>
</dbReference>
<dbReference type="CDD" id="cd19481">
    <property type="entry name" value="RecA-like_protease"/>
    <property type="match status" value="1"/>
</dbReference>
<dbReference type="InterPro" id="IPR003593">
    <property type="entry name" value="AAA+_ATPase"/>
</dbReference>
<dbReference type="SUPFAM" id="SSF52540">
    <property type="entry name" value="P-loop containing nucleoside triphosphate hydrolases"/>
    <property type="match status" value="1"/>
</dbReference>
<feature type="compositionally biased region" description="Polar residues" evidence="1">
    <location>
        <begin position="377"/>
        <end position="391"/>
    </location>
</feature>
<dbReference type="InterPro" id="IPR003959">
    <property type="entry name" value="ATPase_AAA_core"/>
</dbReference>
<feature type="compositionally biased region" description="Polar residues" evidence="1">
    <location>
        <begin position="254"/>
        <end position="271"/>
    </location>
</feature>
<dbReference type="Pfam" id="PF00004">
    <property type="entry name" value="AAA"/>
    <property type="match status" value="1"/>
</dbReference>
<evidence type="ECO:0000313" key="3">
    <source>
        <dbReference type="EMBL" id="KAK4208554.1"/>
    </source>
</evidence>
<dbReference type="AlphaFoldDB" id="A0AAN7B359"/>
<comment type="caution">
    <text evidence="3">The sequence shown here is derived from an EMBL/GenBank/DDBJ whole genome shotgun (WGS) entry which is preliminary data.</text>
</comment>
<protein>
    <recommendedName>
        <fullName evidence="2">AAA+ ATPase domain-containing protein</fullName>
    </recommendedName>
</protein>
<dbReference type="InterPro" id="IPR054289">
    <property type="entry name" value="DUF7025"/>
</dbReference>
<gene>
    <name evidence="3" type="ORF">QBC37DRAFT_296483</name>
</gene>
<feature type="compositionally biased region" description="Polar residues" evidence="1">
    <location>
        <begin position="218"/>
        <end position="241"/>
    </location>
</feature>
<feature type="region of interest" description="Disordered" evidence="1">
    <location>
        <begin position="44"/>
        <end position="65"/>
    </location>
</feature>
<reference evidence="3" key="2">
    <citation type="submission" date="2023-05" db="EMBL/GenBank/DDBJ databases">
        <authorList>
            <consortium name="Lawrence Berkeley National Laboratory"/>
            <person name="Steindorff A."/>
            <person name="Hensen N."/>
            <person name="Bonometti L."/>
            <person name="Westerberg I."/>
            <person name="Brannstrom I.O."/>
            <person name="Guillou S."/>
            <person name="Cros-Aarteil S."/>
            <person name="Calhoun S."/>
            <person name="Haridas S."/>
            <person name="Kuo A."/>
            <person name="Mondo S."/>
            <person name="Pangilinan J."/>
            <person name="Riley R."/>
            <person name="Labutti K."/>
            <person name="Andreopoulos B."/>
            <person name="Lipzen A."/>
            <person name="Chen C."/>
            <person name="Yanf M."/>
            <person name="Daum C."/>
            <person name="Ng V."/>
            <person name="Clum A."/>
            <person name="Ohm R."/>
            <person name="Martin F."/>
            <person name="Silar P."/>
            <person name="Natvig D."/>
            <person name="Lalanne C."/>
            <person name="Gautier V."/>
            <person name="Ament-Velasquez S.L."/>
            <person name="Kruys A."/>
            <person name="Hutchinson M.I."/>
            <person name="Powell A.J."/>
            <person name="Barry K."/>
            <person name="Miller A.N."/>
            <person name="Grigoriev I.V."/>
            <person name="Debuchy R."/>
            <person name="Gladieux P."/>
            <person name="Thoren M.H."/>
            <person name="Johannesson H."/>
        </authorList>
    </citation>
    <scope>NUCLEOTIDE SEQUENCE</scope>
    <source>
        <strain evidence="3">PSN293</strain>
    </source>
</reference>
<feature type="domain" description="AAA+ ATPase" evidence="2">
    <location>
        <begin position="727"/>
        <end position="852"/>
    </location>
</feature>
<feature type="compositionally biased region" description="Basic and acidic residues" evidence="1">
    <location>
        <begin position="1031"/>
        <end position="1130"/>
    </location>
</feature>
<evidence type="ECO:0000313" key="4">
    <source>
        <dbReference type="Proteomes" id="UP001301769"/>
    </source>
</evidence>
<evidence type="ECO:0000256" key="1">
    <source>
        <dbReference type="SAM" id="MobiDB-lite"/>
    </source>
</evidence>
<dbReference type="PANTHER" id="PTHR46411">
    <property type="entry name" value="FAMILY ATPASE, PUTATIVE-RELATED"/>
    <property type="match status" value="1"/>
</dbReference>
<dbReference type="EMBL" id="MU858239">
    <property type="protein sequence ID" value="KAK4208554.1"/>
    <property type="molecule type" value="Genomic_DNA"/>
</dbReference>
<reference evidence="3" key="1">
    <citation type="journal article" date="2023" name="Mol. Phylogenet. Evol.">
        <title>Genome-scale phylogeny and comparative genomics of the fungal order Sordariales.</title>
        <authorList>
            <person name="Hensen N."/>
            <person name="Bonometti L."/>
            <person name="Westerberg I."/>
            <person name="Brannstrom I.O."/>
            <person name="Guillou S."/>
            <person name="Cros-Aarteil S."/>
            <person name="Calhoun S."/>
            <person name="Haridas S."/>
            <person name="Kuo A."/>
            <person name="Mondo S."/>
            <person name="Pangilinan J."/>
            <person name="Riley R."/>
            <person name="LaButti K."/>
            <person name="Andreopoulos B."/>
            <person name="Lipzen A."/>
            <person name="Chen C."/>
            <person name="Yan M."/>
            <person name="Daum C."/>
            <person name="Ng V."/>
            <person name="Clum A."/>
            <person name="Steindorff A."/>
            <person name="Ohm R.A."/>
            <person name="Martin F."/>
            <person name="Silar P."/>
            <person name="Natvig D.O."/>
            <person name="Lalanne C."/>
            <person name="Gautier V."/>
            <person name="Ament-Velasquez S.L."/>
            <person name="Kruys A."/>
            <person name="Hutchinson M.I."/>
            <person name="Powell A.J."/>
            <person name="Barry K."/>
            <person name="Miller A.N."/>
            <person name="Grigoriev I.V."/>
            <person name="Debuchy R."/>
            <person name="Gladieux P."/>
            <person name="Hiltunen Thoren M."/>
            <person name="Johannesson H."/>
        </authorList>
    </citation>
    <scope>NUCLEOTIDE SEQUENCE</scope>
    <source>
        <strain evidence="3">PSN293</strain>
    </source>
</reference>
<feature type="compositionally biased region" description="Basic and acidic residues" evidence="1">
    <location>
        <begin position="998"/>
        <end position="1007"/>
    </location>
</feature>
<dbReference type="InterPro" id="IPR027417">
    <property type="entry name" value="P-loop_NTPase"/>
</dbReference>